<keyword evidence="3" id="KW-1185">Reference proteome</keyword>
<dbReference type="PANTHER" id="PTHR36221">
    <property type="entry name" value="DUF742 DOMAIN-CONTAINING PROTEIN"/>
    <property type="match status" value="1"/>
</dbReference>
<evidence type="ECO:0000313" key="3">
    <source>
        <dbReference type="Proteomes" id="UP001500305"/>
    </source>
</evidence>
<feature type="compositionally biased region" description="Low complexity" evidence="1">
    <location>
        <begin position="1"/>
        <end position="11"/>
    </location>
</feature>
<protein>
    <submittedName>
        <fullName evidence="2">DUF742 domain-containing protein</fullName>
    </submittedName>
</protein>
<dbReference type="InterPro" id="IPR007995">
    <property type="entry name" value="DUF742"/>
</dbReference>
<dbReference type="Proteomes" id="UP001500305">
    <property type="component" value="Unassembled WGS sequence"/>
</dbReference>
<name>A0ABN3EHM1_9ACTN</name>
<dbReference type="EMBL" id="BAAATR010000023">
    <property type="protein sequence ID" value="GAA2258485.1"/>
    <property type="molecule type" value="Genomic_DNA"/>
</dbReference>
<dbReference type="PANTHER" id="PTHR36221:SF1">
    <property type="entry name" value="DUF742 DOMAIN-CONTAINING PROTEIN"/>
    <property type="match status" value="1"/>
</dbReference>
<reference evidence="2 3" key="1">
    <citation type="journal article" date="2019" name="Int. J. Syst. Evol. Microbiol.">
        <title>The Global Catalogue of Microorganisms (GCM) 10K type strain sequencing project: providing services to taxonomists for standard genome sequencing and annotation.</title>
        <authorList>
            <consortium name="The Broad Institute Genomics Platform"/>
            <consortium name="The Broad Institute Genome Sequencing Center for Infectious Disease"/>
            <person name="Wu L."/>
            <person name="Ma J."/>
        </authorList>
    </citation>
    <scope>NUCLEOTIDE SEQUENCE [LARGE SCALE GENOMIC DNA]</scope>
    <source>
        <strain evidence="2 3">JCM 7356</strain>
    </source>
</reference>
<accession>A0ABN3EHM1</accession>
<comment type="caution">
    <text evidence="2">The sequence shown here is derived from an EMBL/GenBank/DDBJ whole genome shotgun (WGS) entry which is preliminary data.</text>
</comment>
<dbReference type="Pfam" id="PF05331">
    <property type="entry name" value="DUF742"/>
    <property type="match status" value="1"/>
</dbReference>
<dbReference type="RefSeq" id="WP_344638562.1">
    <property type="nucleotide sequence ID" value="NZ_BAAATR010000023.1"/>
</dbReference>
<gene>
    <name evidence="2" type="ORF">GCM10010430_48040</name>
</gene>
<proteinExistence type="predicted"/>
<feature type="region of interest" description="Disordered" evidence="1">
    <location>
        <begin position="1"/>
        <end position="27"/>
    </location>
</feature>
<evidence type="ECO:0000256" key="1">
    <source>
        <dbReference type="SAM" id="MobiDB-lite"/>
    </source>
</evidence>
<organism evidence="2 3">
    <name type="scientific">Kitasatospora cystarginea</name>
    <dbReference type="NCBI Taxonomy" id="58350"/>
    <lineage>
        <taxon>Bacteria</taxon>
        <taxon>Bacillati</taxon>
        <taxon>Actinomycetota</taxon>
        <taxon>Actinomycetes</taxon>
        <taxon>Kitasatosporales</taxon>
        <taxon>Streptomycetaceae</taxon>
        <taxon>Kitasatospora</taxon>
    </lineage>
</organism>
<evidence type="ECO:0000313" key="2">
    <source>
        <dbReference type="EMBL" id="GAA2258485.1"/>
    </source>
</evidence>
<sequence>MTGRPGLPGLPGRDEDPDRLYTVTRGRSRPPEHAFDLVTLIVSEQAPVPGMQSEHVRILELCRTPTAVVEIAAELALPVSIVKILLGDLLETHRITARHPRFAPTKARLPDLDTLKQVLHGLQRL</sequence>